<organism evidence="3 4">
    <name type="scientific">Cercophora newfieldiana</name>
    <dbReference type="NCBI Taxonomy" id="92897"/>
    <lineage>
        <taxon>Eukaryota</taxon>
        <taxon>Fungi</taxon>
        <taxon>Dikarya</taxon>
        <taxon>Ascomycota</taxon>
        <taxon>Pezizomycotina</taxon>
        <taxon>Sordariomycetes</taxon>
        <taxon>Sordariomycetidae</taxon>
        <taxon>Sordariales</taxon>
        <taxon>Lasiosphaeriaceae</taxon>
        <taxon>Cercophora</taxon>
    </lineage>
</organism>
<evidence type="ECO:0000259" key="2">
    <source>
        <dbReference type="Pfam" id="PF07859"/>
    </source>
</evidence>
<dbReference type="PANTHER" id="PTHR48081">
    <property type="entry name" value="AB HYDROLASE SUPERFAMILY PROTEIN C4A8.06C"/>
    <property type="match status" value="1"/>
</dbReference>
<keyword evidence="1 3" id="KW-0378">Hydrolase</keyword>
<keyword evidence="4" id="KW-1185">Reference proteome</keyword>
<dbReference type="InterPro" id="IPR050300">
    <property type="entry name" value="GDXG_lipolytic_enzyme"/>
</dbReference>
<name>A0AA39YH87_9PEZI</name>
<feature type="domain" description="Alpha/beta hydrolase fold-3" evidence="2">
    <location>
        <begin position="91"/>
        <end position="308"/>
    </location>
</feature>
<dbReference type="InterPro" id="IPR013094">
    <property type="entry name" value="AB_hydrolase_3"/>
</dbReference>
<accession>A0AA39YH87</accession>
<dbReference type="PANTHER" id="PTHR48081:SF8">
    <property type="entry name" value="ALPHA_BETA HYDROLASE FOLD-3 DOMAIN-CONTAINING PROTEIN-RELATED"/>
    <property type="match status" value="1"/>
</dbReference>
<dbReference type="SUPFAM" id="SSF53474">
    <property type="entry name" value="alpha/beta-Hydrolases"/>
    <property type="match status" value="1"/>
</dbReference>
<dbReference type="Proteomes" id="UP001174936">
    <property type="component" value="Unassembled WGS sequence"/>
</dbReference>
<gene>
    <name evidence="3" type="ORF">B0T16DRAFT_443792</name>
</gene>
<evidence type="ECO:0000256" key="1">
    <source>
        <dbReference type="ARBA" id="ARBA00022801"/>
    </source>
</evidence>
<dbReference type="EMBL" id="JAULSV010000002">
    <property type="protein sequence ID" value="KAK0652607.1"/>
    <property type="molecule type" value="Genomic_DNA"/>
</dbReference>
<reference evidence="3" key="1">
    <citation type="submission" date="2023-06" db="EMBL/GenBank/DDBJ databases">
        <title>Genome-scale phylogeny and comparative genomics of the fungal order Sordariales.</title>
        <authorList>
            <consortium name="Lawrence Berkeley National Laboratory"/>
            <person name="Hensen N."/>
            <person name="Bonometti L."/>
            <person name="Westerberg I."/>
            <person name="Brannstrom I.O."/>
            <person name="Guillou S."/>
            <person name="Cros-Aarteil S."/>
            <person name="Calhoun S."/>
            <person name="Haridas S."/>
            <person name="Kuo A."/>
            <person name="Mondo S."/>
            <person name="Pangilinan J."/>
            <person name="Riley R."/>
            <person name="Labutti K."/>
            <person name="Andreopoulos B."/>
            <person name="Lipzen A."/>
            <person name="Chen C."/>
            <person name="Yanf M."/>
            <person name="Daum C."/>
            <person name="Ng V."/>
            <person name="Clum A."/>
            <person name="Steindorff A."/>
            <person name="Ohm R."/>
            <person name="Martin F."/>
            <person name="Silar P."/>
            <person name="Natvig D."/>
            <person name="Lalanne C."/>
            <person name="Gautier V."/>
            <person name="Ament-Velasquez S.L."/>
            <person name="Kruys A."/>
            <person name="Hutchinson M.I."/>
            <person name="Powell A.J."/>
            <person name="Barry K."/>
            <person name="Miller A.N."/>
            <person name="Grigoriev I.V."/>
            <person name="Debuchy R."/>
            <person name="Gladieux P."/>
            <person name="Thoren M.H."/>
            <person name="Johannesson H."/>
        </authorList>
    </citation>
    <scope>NUCLEOTIDE SEQUENCE</scope>
    <source>
        <strain evidence="3">SMH2532-1</strain>
    </source>
</reference>
<sequence>MDKIAHQPLHPSIRDILEPEYVTVHDSILQYVLPTEAQEWDPASRSKPSPVAHCAPKLVDVGSTFDKQVDNFQIRVFAPSGTSPEKGWPCLVWYHGGGWVNGGLQSENAFLTHVCKCSPDVQCVVVSVNYRHAPEHAYPTAINDSFDGLQWVLAPENSKVLNIDVSRMGIGGLSAGGGLAASVGLRHAELGTSPKLLFQLLICPVIDNLATTESAWSSSRHSPFLSPGRMSWYRDRYFQSENYEADRRHWHASPCYAPAELLAKSPDTFIGIAECDLLAPEDISYGELLKSQGVKTESKVYKGATHSVLVLAGVLPTGKQLTHDACNALSRAIGTSYDRETVPVLGQSD</sequence>
<dbReference type="InterPro" id="IPR029058">
    <property type="entry name" value="AB_hydrolase_fold"/>
</dbReference>
<dbReference type="GO" id="GO:0016787">
    <property type="term" value="F:hydrolase activity"/>
    <property type="evidence" value="ECO:0007669"/>
    <property type="project" value="UniProtKB-KW"/>
</dbReference>
<protein>
    <submittedName>
        <fullName evidence="3">Alpha/Beta hydrolase protein</fullName>
    </submittedName>
</protein>
<evidence type="ECO:0000313" key="3">
    <source>
        <dbReference type="EMBL" id="KAK0652607.1"/>
    </source>
</evidence>
<dbReference type="Pfam" id="PF07859">
    <property type="entry name" value="Abhydrolase_3"/>
    <property type="match status" value="1"/>
</dbReference>
<dbReference type="AlphaFoldDB" id="A0AA39YH87"/>
<dbReference type="Gene3D" id="3.40.50.1820">
    <property type="entry name" value="alpha/beta hydrolase"/>
    <property type="match status" value="1"/>
</dbReference>
<proteinExistence type="predicted"/>
<comment type="caution">
    <text evidence="3">The sequence shown here is derived from an EMBL/GenBank/DDBJ whole genome shotgun (WGS) entry which is preliminary data.</text>
</comment>
<evidence type="ECO:0000313" key="4">
    <source>
        <dbReference type="Proteomes" id="UP001174936"/>
    </source>
</evidence>